<accession>A0AAI9UF91</accession>
<reference evidence="2" key="1">
    <citation type="submission" date="2016-11" db="EMBL/GenBank/DDBJ databases">
        <title>The genome sequence of Colletotrichum cuscutae.</title>
        <authorList>
            <person name="Baroncelli R."/>
        </authorList>
    </citation>
    <scope>NUCLEOTIDE SEQUENCE</scope>
    <source>
        <strain evidence="2">IMI 304802</strain>
    </source>
</reference>
<protein>
    <submittedName>
        <fullName evidence="2">Uncharacterized protein</fullName>
    </submittedName>
</protein>
<feature type="compositionally biased region" description="Basic and acidic residues" evidence="1">
    <location>
        <begin position="364"/>
        <end position="380"/>
    </location>
</feature>
<comment type="caution">
    <text evidence="2">The sequence shown here is derived from an EMBL/GenBank/DDBJ whole genome shotgun (WGS) entry which is preliminary data.</text>
</comment>
<gene>
    <name evidence="2" type="ORF">CCUS01_01804</name>
</gene>
<dbReference type="EMBL" id="MPDP01000282">
    <property type="protein sequence ID" value="KAK1457336.1"/>
    <property type="molecule type" value="Genomic_DNA"/>
</dbReference>
<sequence length="380" mass="41718">MFIVGVFRPRCLERVREGLRRDRERARYAGSSAQAGAGGHRLTDVDGYRPGLEAKVANIRNGTFIFLGLLAWGVGEVVTPGSNGLATDVGCHGILATGIWRSFLLGGPEAAYDRELRVDRWKRWSDFLNATQLRRRHLTPHVGIGCDPARVIEIEEGCSGFNGFLEVSSGQQRAEQNRRFGTWYGAFKVRIQHRRQLPFAGPGYVSTVSMASQGADAHIFIPICNVTPATTFALSAALPSPCCRANLCYTNMILTQSNPSMPASKSLNHLLASQLPGQRLIARYDPLLGVAGILPSRKQQNPFYLASRESQQSLHPGLGMLYGTTVSDRLLVSTPYRNQTTGLFSRFACLVDHCTNGVGNDNAVPEKPDEYRNKDVARQA</sequence>
<keyword evidence="3" id="KW-1185">Reference proteome</keyword>
<evidence type="ECO:0000256" key="1">
    <source>
        <dbReference type="SAM" id="MobiDB-lite"/>
    </source>
</evidence>
<name>A0AAI9UF91_9PEZI</name>
<dbReference type="Proteomes" id="UP001239213">
    <property type="component" value="Unassembled WGS sequence"/>
</dbReference>
<organism evidence="2 3">
    <name type="scientific">Colletotrichum cuscutae</name>
    <dbReference type="NCBI Taxonomy" id="1209917"/>
    <lineage>
        <taxon>Eukaryota</taxon>
        <taxon>Fungi</taxon>
        <taxon>Dikarya</taxon>
        <taxon>Ascomycota</taxon>
        <taxon>Pezizomycotina</taxon>
        <taxon>Sordariomycetes</taxon>
        <taxon>Hypocreomycetidae</taxon>
        <taxon>Glomerellales</taxon>
        <taxon>Glomerellaceae</taxon>
        <taxon>Colletotrichum</taxon>
        <taxon>Colletotrichum acutatum species complex</taxon>
    </lineage>
</organism>
<evidence type="ECO:0000313" key="2">
    <source>
        <dbReference type="EMBL" id="KAK1457336.1"/>
    </source>
</evidence>
<evidence type="ECO:0000313" key="3">
    <source>
        <dbReference type="Proteomes" id="UP001239213"/>
    </source>
</evidence>
<proteinExistence type="predicted"/>
<dbReference type="AlphaFoldDB" id="A0AAI9UF91"/>
<feature type="region of interest" description="Disordered" evidence="1">
    <location>
        <begin position="358"/>
        <end position="380"/>
    </location>
</feature>